<dbReference type="Pfam" id="PF13460">
    <property type="entry name" value="NAD_binding_10"/>
    <property type="match status" value="1"/>
</dbReference>
<dbReference type="KEGG" id="fya:KMW28_26405"/>
<feature type="domain" description="NAD(P)-binding" evidence="1">
    <location>
        <begin position="11"/>
        <end position="132"/>
    </location>
</feature>
<dbReference type="InterPro" id="IPR036291">
    <property type="entry name" value="NAD(P)-bd_dom_sf"/>
</dbReference>
<dbReference type="InterPro" id="IPR016040">
    <property type="entry name" value="NAD(P)-bd_dom"/>
</dbReference>
<dbReference type="EMBL" id="CP076133">
    <property type="protein sequence ID" value="QWG04430.1"/>
    <property type="molecule type" value="Genomic_DNA"/>
</dbReference>
<proteinExistence type="predicted"/>
<accession>A0AAX1NDN4</accession>
<dbReference type="RefSeq" id="WP_169663892.1">
    <property type="nucleotide sequence ID" value="NZ_CP076133.1"/>
</dbReference>
<sequence>MQDNFRVVFLGATGAVGSQALKQLLSFNNVSRILSLGRRPVEIDTIPTYLEQVKIDIHQPSSYADQVHDCDIAICTLGVGESTKVSKEEFIAIDKTAVINFAKICKDNGVKHFHLLASVGTNSKSMNYYMRTKGELIDELTALNFDSLSIYQPSMILTPTNRYGIVQGIFLVVWPKLDFIFQGSARKYRGIKVDLLGKSMANNISNTRRGVEFLTYDDFIRLQK</sequence>
<dbReference type="PANTHER" id="PTHR14097:SF7">
    <property type="entry name" value="OXIDOREDUCTASE HTATIP2"/>
    <property type="match status" value="1"/>
</dbReference>
<name>A0AAX1NDN4_9BACT</name>
<dbReference type="PANTHER" id="PTHR14097">
    <property type="entry name" value="OXIDOREDUCTASE HTATIP2"/>
    <property type="match status" value="1"/>
</dbReference>
<dbReference type="SUPFAM" id="SSF51735">
    <property type="entry name" value="NAD(P)-binding Rossmann-fold domains"/>
    <property type="match status" value="1"/>
</dbReference>
<evidence type="ECO:0000313" key="2">
    <source>
        <dbReference type="EMBL" id="QWG04430.1"/>
    </source>
</evidence>
<evidence type="ECO:0000313" key="3">
    <source>
        <dbReference type="Proteomes" id="UP000678679"/>
    </source>
</evidence>
<dbReference type="Gene3D" id="3.40.50.720">
    <property type="entry name" value="NAD(P)-binding Rossmann-like Domain"/>
    <property type="match status" value="1"/>
</dbReference>
<organism evidence="2 3">
    <name type="scientific">Flammeovirga yaeyamensis</name>
    <dbReference type="NCBI Taxonomy" id="367791"/>
    <lineage>
        <taxon>Bacteria</taxon>
        <taxon>Pseudomonadati</taxon>
        <taxon>Bacteroidota</taxon>
        <taxon>Cytophagia</taxon>
        <taxon>Cytophagales</taxon>
        <taxon>Flammeovirgaceae</taxon>
        <taxon>Flammeovirga</taxon>
    </lineage>
</organism>
<keyword evidence="3" id="KW-1185">Reference proteome</keyword>
<protein>
    <submittedName>
        <fullName evidence="2">NAD(P)H-binding protein</fullName>
    </submittedName>
</protein>
<reference evidence="2 3" key="1">
    <citation type="submission" date="2021-05" db="EMBL/GenBank/DDBJ databases">
        <title>Comparative genomic studies on the polysaccharide-degrading batcterial strains of the Flammeovirga genus.</title>
        <authorList>
            <person name="Zewei F."/>
            <person name="Zheng Z."/>
            <person name="Yu L."/>
            <person name="Ruyue G."/>
            <person name="Yanhong M."/>
            <person name="Yuanyuan C."/>
            <person name="Jingyan G."/>
            <person name="Wenjun H."/>
        </authorList>
    </citation>
    <scope>NUCLEOTIDE SEQUENCE [LARGE SCALE GENOMIC DNA]</scope>
    <source>
        <strain evidence="2 3">NBRC:100898</strain>
    </source>
</reference>
<dbReference type="AlphaFoldDB" id="A0AAX1NDN4"/>
<dbReference type="Proteomes" id="UP000678679">
    <property type="component" value="Chromosome 2"/>
</dbReference>
<gene>
    <name evidence="2" type="ORF">KMW28_26405</name>
</gene>
<evidence type="ECO:0000259" key="1">
    <source>
        <dbReference type="Pfam" id="PF13460"/>
    </source>
</evidence>